<evidence type="ECO:0000313" key="2">
    <source>
        <dbReference type="Proteomes" id="UP000652847"/>
    </source>
</evidence>
<dbReference type="RefSeq" id="WP_021924521.1">
    <property type="nucleotide sequence ID" value="NZ_JACOOT010000013.1"/>
</dbReference>
<proteinExistence type="predicted"/>
<dbReference type="AlphaFoldDB" id="A0A8I0ADG6"/>
<keyword evidence="2" id="KW-1185">Reference proteome</keyword>
<name>A0A8I0ADG6_9FIRM</name>
<dbReference type="EMBL" id="JACOOT010000013">
    <property type="protein sequence ID" value="MBC5650652.1"/>
    <property type="molecule type" value="Genomic_DNA"/>
</dbReference>
<gene>
    <name evidence="1" type="ORF">H8S54_05905</name>
</gene>
<accession>A0A8I0ADG6</accession>
<dbReference type="Proteomes" id="UP000652847">
    <property type="component" value="Unassembled WGS sequence"/>
</dbReference>
<evidence type="ECO:0000313" key="1">
    <source>
        <dbReference type="EMBL" id="MBC5650652.1"/>
    </source>
</evidence>
<reference evidence="1 2" key="1">
    <citation type="submission" date="2020-08" db="EMBL/GenBank/DDBJ databases">
        <title>Genome public.</title>
        <authorList>
            <person name="Liu C."/>
            <person name="Sun Q."/>
        </authorList>
    </citation>
    <scope>NUCLEOTIDE SEQUENCE [LARGE SCALE GENOMIC DNA]</scope>
    <source>
        <strain evidence="1 2">BX17</strain>
    </source>
</reference>
<protein>
    <submittedName>
        <fullName evidence="1">Uncharacterized protein</fullName>
    </submittedName>
</protein>
<sequence length="58" mass="6562">MAASCHVKDALSAMTMLFSFLEIKKKLKQAGNNWWLLKYKNGADKNVGVKEIGYVKEN</sequence>
<organism evidence="1 2">
    <name type="scientific">Blautia segnis</name>
    <dbReference type="NCBI Taxonomy" id="2763030"/>
    <lineage>
        <taxon>Bacteria</taxon>
        <taxon>Bacillati</taxon>
        <taxon>Bacillota</taxon>
        <taxon>Clostridia</taxon>
        <taxon>Lachnospirales</taxon>
        <taxon>Lachnospiraceae</taxon>
        <taxon>Blautia</taxon>
    </lineage>
</organism>
<comment type="caution">
    <text evidence="1">The sequence shown here is derived from an EMBL/GenBank/DDBJ whole genome shotgun (WGS) entry which is preliminary data.</text>
</comment>